<dbReference type="InterPro" id="IPR046349">
    <property type="entry name" value="C1-like_sf"/>
</dbReference>
<reference evidence="3 4" key="1">
    <citation type="journal article" date="2016" name="Nat. Commun.">
        <title>Extremotolerant tardigrade genome and improved radiotolerance of human cultured cells by tardigrade-unique protein.</title>
        <authorList>
            <person name="Hashimoto T."/>
            <person name="Horikawa D.D."/>
            <person name="Saito Y."/>
            <person name="Kuwahara H."/>
            <person name="Kozuka-Hata H."/>
            <person name="Shin-I T."/>
            <person name="Minakuchi Y."/>
            <person name="Ohishi K."/>
            <person name="Motoyama A."/>
            <person name="Aizu T."/>
            <person name="Enomoto A."/>
            <person name="Kondo K."/>
            <person name="Tanaka S."/>
            <person name="Hara Y."/>
            <person name="Koshikawa S."/>
            <person name="Sagara H."/>
            <person name="Miura T."/>
            <person name="Yokobori S."/>
            <person name="Miyagawa K."/>
            <person name="Suzuki Y."/>
            <person name="Kubo T."/>
            <person name="Oyama M."/>
            <person name="Kohara Y."/>
            <person name="Fujiyama A."/>
            <person name="Arakawa K."/>
            <person name="Katayama T."/>
            <person name="Toyoda A."/>
            <person name="Kunieda T."/>
        </authorList>
    </citation>
    <scope>NUCLEOTIDE SEQUENCE [LARGE SCALE GENOMIC DNA]</scope>
    <source>
        <strain evidence="3 4">YOKOZUNA-1</strain>
    </source>
</reference>
<dbReference type="STRING" id="947166.A0A1D1VRJ0"/>
<feature type="region of interest" description="Disordered" evidence="2">
    <location>
        <begin position="305"/>
        <end position="341"/>
    </location>
</feature>
<dbReference type="EC" id="2.3.2.27" evidence="1"/>
<dbReference type="GO" id="GO:0030915">
    <property type="term" value="C:Smc5-Smc6 complex"/>
    <property type="evidence" value="ECO:0007669"/>
    <property type="project" value="UniProtKB-UniRule"/>
</dbReference>
<dbReference type="InterPro" id="IPR036388">
    <property type="entry name" value="WH-like_DNA-bd_sf"/>
</dbReference>
<comment type="similarity">
    <text evidence="1">Belongs to the NSE1 family.</text>
</comment>
<keyword evidence="1" id="KW-0479">Metal-binding</keyword>
<sequence>MSRRGTQQSQGANLSQSQQSSSIRPSDSSTETPDFNTYGDFHKAVLSVFLAQSILDGRQVRLLFQNTCPAFGLTFPEETKDYFNAVACTFGTINARIKKYSLLIKRVCSGSRIESYYCLANKSTNSIHQTQEVFSRKELEYLNELVKAILKSGRGHLTDHEAGNVELSSRMTQSNSQEMRKKFVALQFIETDDNGKLVIAPRALAELEPELRRINDEAGEENVEKCSFCQGIIVNKQGVECGECSQRCHPVCLMRVLEPEQPAGSKSRINCSACMKPFPEDILKCCRKMGNKECKSIASEEQTEQERFERVDKVFSNRDTTTNTKRRSRAAGDRDTTVGME</sequence>
<keyword evidence="1" id="KW-0833">Ubl conjugation pathway</keyword>
<feature type="compositionally biased region" description="Basic and acidic residues" evidence="2">
    <location>
        <begin position="330"/>
        <end position="341"/>
    </location>
</feature>
<evidence type="ECO:0000256" key="1">
    <source>
        <dbReference type="RuleBase" id="RU368018"/>
    </source>
</evidence>
<dbReference type="Proteomes" id="UP000186922">
    <property type="component" value="Unassembled WGS sequence"/>
</dbReference>
<keyword evidence="1" id="KW-0862">Zinc</keyword>
<comment type="subcellular location">
    <subcellularLocation>
        <location evidence="1">Nucleus</location>
    </subcellularLocation>
</comment>
<feature type="region of interest" description="Disordered" evidence="2">
    <location>
        <begin position="1"/>
        <end position="32"/>
    </location>
</feature>
<evidence type="ECO:0000256" key="2">
    <source>
        <dbReference type="SAM" id="MobiDB-lite"/>
    </source>
</evidence>
<keyword evidence="1" id="KW-0863">Zinc-finger</keyword>
<accession>A0A1D1VRJ0</accession>
<dbReference type="InterPro" id="IPR011513">
    <property type="entry name" value="Nse1"/>
</dbReference>
<dbReference type="GO" id="GO:0061630">
    <property type="term" value="F:ubiquitin protein ligase activity"/>
    <property type="evidence" value="ECO:0007669"/>
    <property type="project" value="UniProtKB-EC"/>
</dbReference>
<gene>
    <name evidence="3" type="primary">RvY_14491-1</name>
    <name evidence="3" type="synonym">RvY_14491.1</name>
    <name evidence="3" type="ORF">RvY_14491</name>
</gene>
<keyword evidence="1" id="KW-0227">DNA damage</keyword>
<keyword evidence="1" id="KW-0233">DNA recombination</keyword>
<evidence type="ECO:0000313" key="4">
    <source>
        <dbReference type="Proteomes" id="UP000186922"/>
    </source>
</evidence>
<keyword evidence="1" id="KW-0539">Nucleus</keyword>
<dbReference type="AlphaFoldDB" id="A0A1D1VRJ0"/>
<comment type="subunit">
    <text evidence="1">Component of the Smc5-Smc6 complex.</text>
</comment>
<dbReference type="PANTHER" id="PTHR20973">
    <property type="entry name" value="NON-SMC ELEMENT 1-RELATED"/>
    <property type="match status" value="1"/>
</dbReference>
<keyword evidence="4" id="KW-1185">Reference proteome</keyword>
<keyword evidence="1" id="KW-0234">DNA repair</keyword>
<dbReference type="GO" id="GO:0008270">
    <property type="term" value="F:zinc ion binding"/>
    <property type="evidence" value="ECO:0007669"/>
    <property type="project" value="UniProtKB-KW"/>
</dbReference>
<dbReference type="GO" id="GO:0005634">
    <property type="term" value="C:nucleus"/>
    <property type="evidence" value="ECO:0007669"/>
    <property type="project" value="UniProtKB-SubCell"/>
</dbReference>
<proteinExistence type="inferred from homology"/>
<comment type="caution">
    <text evidence="3">The sequence shown here is derived from an EMBL/GenBank/DDBJ whole genome shotgun (WGS) entry which is preliminary data.</text>
</comment>
<dbReference type="Gene3D" id="3.90.1150.220">
    <property type="match status" value="1"/>
</dbReference>
<protein>
    <recommendedName>
        <fullName evidence="1">Non-structural maintenance of chromosomes element 1 homolog</fullName>
        <ecNumber evidence="1">2.3.2.27</ecNumber>
    </recommendedName>
</protein>
<organism evidence="3 4">
    <name type="scientific">Ramazzottius varieornatus</name>
    <name type="common">Water bear</name>
    <name type="synonym">Tardigrade</name>
    <dbReference type="NCBI Taxonomy" id="947166"/>
    <lineage>
        <taxon>Eukaryota</taxon>
        <taxon>Metazoa</taxon>
        <taxon>Ecdysozoa</taxon>
        <taxon>Tardigrada</taxon>
        <taxon>Eutardigrada</taxon>
        <taxon>Parachela</taxon>
        <taxon>Hypsibioidea</taxon>
        <taxon>Ramazzottiidae</taxon>
        <taxon>Ramazzottius</taxon>
    </lineage>
</organism>
<name>A0A1D1VRJ0_RAMVA</name>
<dbReference type="OrthoDB" id="185455at2759"/>
<feature type="compositionally biased region" description="Low complexity" evidence="2">
    <location>
        <begin position="7"/>
        <end position="29"/>
    </location>
</feature>
<evidence type="ECO:0000313" key="3">
    <source>
        <dbReference type="EMBL" id="GAV04175.1"/>
    </source>
</evidence>
<comment type="catalytic activity">
    <reaction evidence="1">
        <text>S-ubiquitinyl-[E2 ubiquitin-conjugating enzyme]-L-cysteine + [acceptor protein]-L-lysine = [E2 ubiquitin-conjugating enzyme]-L-cysteine + N(6)-ubiquitinyl-[acceptor protein]-L-lysine.</text>
        <dbReference type="EC" id="2.3.2.27"/>
    </reaction>
</comment>
<dbReference type="SUPFAM" id="SSF57889">
    <property type="entry name" value="Cysteine-rich domain"/>
    <property type="match status" value="1"/>
</dbReference>
<dbReference type="PANTHER" id="PTHR20973:SF0">
    <property type="entry name" value="NON-STRUCTURAL MAINTENANCE OF CHROMOSOMES ELEMENT 1 HOMOLOG"/>
    <property type="match status" value="1"/>
</dbReference>
<keyword evidence="1" id="KW-0808">Transferase</keyword>
<feature type="compositionally biased region" description="Basic and acidic residues" evidence="2">
    <location>
        <begin position="305"/>
        <end position="316"/>
    </location>
</feature>
<dbReference type="Pfam" id="PF07574">
    <property type="entry name" value="SMC_Nse1"/>
    <property type="match status" value="1"/>
</dbReference>
<dbReference type="EMBL" id="BDGG01000010">
    <property type="protein sequence ID" value="GAV04175.1"/>
    <property type="molecule type" value="Genomic_DNA"/>
</dbReference>
<dbReference type="Gene3D" id="1.10.10.10">
    <property type="entry name" value="Winged helix-like DNA-binding domain superfamily/Winged helix DNA-binding domain"/>
    <property type="match status" value="1"/>
</dbReference>
<dbReference type="GO" id="GO:0000724">
    <property type="term" value="P:double-strand break repair via homologous recombination"/>
    <property type="evidence" value="ECO:0007669"/>
    <property type="project" value="TreeGrafter"/>
</dbReference>